<evidence type="ECO:0000256" key="1">
    <source>
        <dbReference type="SAM" id="Phobius"/>
    </source>
</evidence>
<comment type="caution">
    <text evidence="2">The sequence shown here is derived from an EMBL/GenBank/DDBJ whole genome shotgun (WGS) entry which is preliminary data.</text>
</comment>
<dbReference type="PANTHER" id="PTHR37309">
    <property type="entry name" value="SLR0284 PROTEIN"/>
    <property type="match status" value="1"/>
</dbReference>
<feature type="transmembrane region" description="Helical" evidence="1">
    <location>
        <begin position="58"/>
        <end position="76"/>
    </location>
</feature>
<organism evidence="2 3">
    <name type="scientific">Flaviaesturariibacter amylovorans</name>
    <dbReference type="NCBI Taxonomy" id="1084520"/>
    <lineage>
        <taxon>Bacteria</taxon>
        <taxon>Pseudomonadati</taxon>
        <taxon>Bacteroidota</taxon>
        <taxon>Chitinophagia</taxon>
        <taxon>Chitinophagales</taxon>
        <taxon>Chitinophagaceae</taxon>
        <taxon>Flaviaestuariibacter</taxon>
    </lineage>
</organism>
<evidence type="ECO:0000313" key="2">
    <source>
        <dbReference type="EMBL" id="GAA4344455.1"/>
    </source>
</evidence>
<accession>A0ABP8HUA2</accession>
<evidence type="ECO:0000313" key="3">
    <source>
        <dbReference type="Proteomes" id="UP001501725"/>
    </source>
</evidence>
<proteinExistence type="predicted"/>
<keyword evidence="1" id="KW-0812">Transmembrane</keyword>
<dbReference type="RefSeq" id="WP_345258354.1">
    <property type="nucleotide sequence ID" value="NZ_BAABGY010000019.1"/>
</dbReference>
<name>A0ABP8HUA2_9BACT</name>
<feature type="transmembrane region" description="Helical" evidence="1">
    <location>
        <begin position="7"/>
        <end position="23"/>
    </location>
</feature>
<dbReference type="InterPro" id="IPR007165">
    <property type="entry name" value="Phage_holin_4_2"/>
</dbReference>
<dbReference type="Pfam" id="PF04020">
    <property type="entry name" value="Phage_holin_4_2"/>
    <property type="match status" value="1"/>
</dbReference>
<keyword evidence="1" id="KW-0472">Membrane</keyword>
<dbReference type="PANTHER" id="PTHR37309:SF1">
    <property type="entry name" value="SLR0284 PROTEIN"/>
    <property type="match status" value="1"/>
</dbReference>
<feature type="transmembrane region" description="Helical" evidence="1">
    <location>
        <begin position="29"/>
        <end position="46"/>
    </location>
</feature>
<dbReference type="Proteomes" id="UP001501725">
    <property type="component" value="Unassembled WGS sequence"/>
</dbReference>
<keyword evidence="1" id="KW-1133">Transmembrane helix</keyword>
<keyword evidence="3" id="KW-1185">Reference proteome</keyword>
<protein>
    <submittedName>
        <fullName evidence="2">Phage holin family protein</fullName>
    </submittedName>
</protein>
<feature type="transmembrane region" description="Helical" evidence="1">
    <location>
        <begin position="88"/>
        <end position="106"/>
    </location>
</feature>
<reference evidence="3" key="1">
    <citation type="journal article" date="2019" name="Int. J. Syst. Evol. Microbiol.">
        <title>The Global Catalogue of Microorganisms (GCM) 10K type strain sequencing project: providing services to taxonomists for standard genome sequencing and annotation.</title>
        <authorList>
            <consortium name="The Broad Institute Genomics Platform"/>
            <consortium name="The Broad Institute Genome Sequencing Center for Infectious Disease"/>
            <person name="Wu L."/>
            <person name="Ma J."/>
        </authorList>
    </citation>
    <scope>NUCLEOTIDE SEQUENCE [LARGE SCALE GENOMIC DNA]</scope>
    <source>
        <strain evidence="3">JCM 17919</strain>
    </source>
</reference>
<dbReference type="EMBL" id="BAABGY010000019">
    <property type="protein sequence ID" value="GAA4344455.1"/>
    <property type="molecule type" value="Genomic_DNA"/>
</dbReference>
<sequence>MNFLLRFVLSALAGYGMILYLLSTDVRDRAAALLAACFIAMVNSFVRPRAIVRRQPITVFTLSLIMIAINYGLLYLCDRYIPGFAIRTWWHGLAIAAVITAVNFSIDRFVQTKKD</sequence>
<gene>
    <name evidence="2" type="ORF">GCM10023184_45760</name>
</gene>